<gene>
    <name evidence="1" type="ORF">PICMEDRAFT_13029</name>
</gene>
<keyword evidence="2" id="KW-1185">Reference proteome</keyword>
<dbReference type="Pfam" id="PF08615">
    <property type="entry name" value="RNase_H2_suC"/>
    <property type="match status" value="1"/>
</dbReference>
<dbReference type="RefSeq" id="XP_019016421.1">
    <property type="nucleotide sequence ID" value="XM_019160000.1"/>
</dbReference>
<sequence length="131" mass="14083">MSVYRVEASRNEAVGAATGTVNVLPTAVNFTGVVANGTSNWNSYRETDQDGNPVNYLRGRKLVGTPHSVPGHAAVVFERSEAGAAAHAEYTSVCLCDSVVLYEHQVKPSLQNDQVERLADWVGLTSYISDV</sequence>
<dbReference type="EMBL" id="KV454005">
    <property type="protein sequence ID" value="ODQ45308.1"/>
    <property type="molecule type" value="Genomic_DNA"/>
</dbReference>
<reference evidence="1 2" key="1">
    <citation type="journal article" date="2016" name="Proc. Natl. Acad. Sci. U.S.A.">
        <title>Comparative genomics of biotechnologically important yeasts.</title>
        <authorList>
            <person name="Riley R."/>
            <person name="Haridas S."/>
            <person name="Wolfe K.H."/>
            <person name="Lopes M.R."/>
            <person name="Hittinger C.T."/>
            <person name="Goeker M."/>
            <person name="Salamov A.A."/>
            <person name="Wisecaver J.H."/>
            <person name="Long T.M."/>
            <person name="Calvey C.H."/>
            <person name="Aerts A.L."/>
            <person name="Barry K.W."/>
            <person name="Choi C."/>
            <person name="Clum A."/>
            <person name="Coughlan A.Y."/>
            <person name="Deshpande S."/>
            <person name="Douglass A.P."/>
            <person name="Hanson S.J."/>
            <person name="Klenk H.-P."/>
            <person name="LaButti K.M."/>
            <person name="Lapidus A."/>
            <person name="Lindquist E.A."/>
            <person name="Lipzen A.M."/>
            <person name="Meier-Kolthoff J.P."/>
            <person name="Ohm R.A."/>
            <person name="Otillar R.P."/>
            <person name="Pangilinan J.L."/>
            <person name="Peng Y."/>
            <person name="Rokas A."/>
            <person name="Rosa C.A."/>
            <person name="Scheuner C."/>
            <person name="Sibirny A.A."/>
            <person name="Slot J.C."/>
            <person name="Stielow J.B."/>
            <person name="Sun H."/>
            <person name="Kurtzman C.P."/>
            <person name="Blackwell M."/>
            <person name="Grigoriev I.V."/>
            <person name="Jeffries T.W."/>
        </authorList>
    </citation>
    <scope>NUCLEOTIDE SEQUENCE [LARGE SCALE GENOMIC DNA]</scope>
    <source>
        <strain evidence="1 2">NRRL Y-2026</strain>
    </source>
</reference>
<evidence type="ECO:0000313" key="1">
    <source>
        <dbReference type="EMBL" id="ODQ45308.1"/>
    </source>
</evidence>
<proteinExistence type="predicted"/>
<dbReference type="GeneID" id="30176687"/>
<accession>A0A1E3NIB2</accession>
<dbReference type="GO" id="GO:0006401">
    <property type="term" value="P:RNA catabolic process"/>
    <property type="evidence" value="ECO:0007669"/>
    <property type="project" value="InterPro"/>
</dbReference>
<dbReference type="Gene3D" id="2.40.128.680">
    <property type="match status" value="1"/>
</dbReference>
<dbReference type="AlphaFoldDB" id="A0A1E3NIB2"/>
<organism evidence="1 2">
    <name type="scientific">Pichia membranifaciens NRRL Y-2026</name>
    <dbReference type="NCBI Taxonomy" id="763406"/>
    <lineage>
        <taxon>Eukaryota</taxon>
        <taxon>Fungi</taxon>
        <taxon>Dikarya</taxon>
        <taxon>Ascomycota</taxon>
        <taxon>Saccharomycotina</taxon>
        <taxon>Pichiomycetes</taxon>
        <taxon>Pichiales</taxon>
        <taxon>Pichiaceae</taxon>
        <taxon>Pichia</taxon>
    </lineage>
</organism>
<evidence type="ECO:0000313" key="2">
    <source>
        <dbReference type="Proteomes" id="UP000094455"/>
    </source>
</evidence>
<dbReference type="GO" id="GO:0032299">
    <property type="term" value="C:ribonuclease H2 complex"/>
    <property type="evidence" value="ECO:0007669"/>
    <property type="project" value="InterPro"/>
</dbReference>
<dbReference type="OrthoDB" id="6222486at2759"/>
<name>A0A1E3NIB2_9ASCO</name>
<dbReference type="InterPro" id="IPR013924">
    <property type="entry name" value="RNase_H2_suC"/>
</dbReference>
<dbReference type="STRING" id="763406.A0A1E3NIB2"/>
<protein>
    <submittedName>
        <fullName evidence="1">Uncharacterized protein</fullName>
    </submittedName>
</protein>
<dbReference type="Proteomes" id="UP000094455">
    <property type="component" value="Unassembled WGS sequence"/>
</dbReference>